<organism evidence="1 2">
    <name type="scientific">Thermoproteus sp. AZ2</name>
    <dbReference type="NCBI Taxonomy" id="1609232"/>
    <lineage>
        <taxon>Archaea</taxon>
        <taxon>Thermoproteota</taxon>
        <taxon>Thermoprotei</taxon>
        <taxon>Thermoproteales</taxon>
        <taxon>Thermoproteaceae</taxon>
        <taxon>Thermoproteus</taxon>
    </lineage>
</organism>
<dbReference type="Proteomes" id="UP000033636">
    <property type="component" value="Unassembled WGS sequence"/>
</dbReference>
<comment type="caution">
    <text evidence="1">The sequence shown here is derived from an EMBL/GenBank/DDBJ whole genome shotgun (WGS) entry which is preliminary data.</text>
</comment>
<protein>
    <submittedName>
        <fullName evidence="1">Glucose 1-dehydrogenase</fullName>
    </submittedName>
</protein>
<name>A0ACC6V0X5_9CREN</name>
<sequence>MKAVTTVPGVPESLRLRDVPKPQPRRGQVLLRPLMVGVCGTDKEIIEGKYGKAPEGSEYLILGHEALAEVAELGDGVDNVSVGDLVVPTVRRPLDCDLPVDYCPVGHYLEHGIWGLHGHAAEYSVTDAKYLVKVPRDIADIAVLTEPLSVVEKGVELGLRLYEARLGEGPKNALVLGAGPVGLLAAMVLRLKGLSVTAVATRPRDSLKAKLVEQIGGRYIDAAHEGLSGVYDLIIEATGSSKVAVDALARLAPGGVEVLLGVYPPGGSLQDIGGILTDAVLNNKLVVGSVNAGLKHFETAVAHLKEAREKFGDWPKRLITKTATLDKYQEAYSWTHDDVKSVLIIGEG</sequence>
<evidence type="ECO:0000313" key="1">
    <source>
        <dbReference type="EMBL" id="MFB6490608.1"/>
    </source>
</evidence>
<reference evidence="1" key="1">
    <citation type="submission" date="2024-07" db="EMBL/GenBank/DDBJ databases">
        <title>Metagenome and Metagenome-Assembled Genomes of Archaea from a hot spring from the geothermal field of Los Azufres, Mexico.</title>
        <authorList>
            <person name="Marin-Paredes R."/>
            <person name="Martinez-Romero E."/>
            <person name="Servin-Garciduenas L.E."/>
        </authorList>
    </citation>
    <scope>NUCLEOTIDE SEQUENCE</scope>
</reference>
<dbReference type="EMBL" id="JZWT02000011">
    <property type="protein sequence ID" value="MFB6490608.1"/>
    <property type="molecule type" value="Genomic_DNA"/>
</dbReference>
<accession>A0ACC6V0X5</accession>
<proteinExistence type="predicted"/>
<evidence type="ECO:0000313" key="2">
    <source>
        <dbReference type="Proteomes" id="UP000033636"/>
    </source>
</evidence>
<gene>
    <name evidence="1" type="ORF">TU35_005080</name>
</gene>